<dbReference type="EMBL" id="RKRE01000001">
    <property type="protein sequence ID" value="RPF49631.1"/>
    <property type="molecule type" value="Genomic_DNA"/>
</dbReference>
<dbReference type="Pfam" id="PF01740">
    <property type="entry name" value="STAS"/>
    <property type="match status" value="1"/>
</dbReference>
<proteinExistence type="inferred from homology"/>
<dbReference type="NCBIfam" id="TIGR00377">
    <property type="entry name" value="ant_ant_sig"/>
    <property type="match status" value="1"/>
</dbReference>
<dbReference type="Gene3D" id="3.30.750.24">
    <property type="entry name" value="STAS domain"/>
    <property type="match status" value="1"/>
</dbReference>
<reference evidence="4 5" key="1">
    <citation type="submission" date="2018-11" db="EMBL/GenBank/DDBJ databases">
        <title>Genomic Encyclopedia of Type Strains, Phase IV (KMG-IV): sequencing the most valuable type-strain genomes for metagenomic binning, comparative biology and taxonomic classification.</title>
        <authorList>
            <person name="Goeker M."/>
        </authorList>
    </citation>
    <scope>NUCLEOTIDE SEQUENCE [LARGE SCALE GENOMIC DNA]</scope>
    <source>
        <strain evidence="4 5">DSM 102936</strain>
    </source>
</reference>
<comment type="similarity">
    <text evidence="1 2">Belongs to the anti-sigma-factor antagonist family.</text>
</comment>
<dbReference type="OrthoDB" id="9796601at2"/>
<dbReference type="Proteomes" id="UP000282654">
    <property type="component" value="Unassembled WGS sequence"/>
</dbReference>
<dbReference type="RefSeq" id="WP_123927387.1">
    <property type="nucleotide sequence ID" value="NZ_DAITJO010000093.1"/>
</dbReference>
<dbReference type="AlphaFoldDB" id="A0A3N5C0E9"/>
<gene>
    <name evidence="4" type="ORF">EDD75_0450</name>
</gene>
<sequence>MVEIEKTGEVLVAALKGEIDLRVAPELRERLDRAIEGFAARHLVVDFAGVSFIDSTGLGVILGRYKRVTGTGGKFAVTGLKPAVRRVVELSGLLRIAPEFNSRAQAVRALAGGGAGA</sequence>
<dbReference type="PROSITE" id="PS50801">
    <property type="entry name" value="STAS"/>
    <property type="match status" value="1"/>
</dbReference>
<dbReference type="PANTHER" id="PTHR33495">
    <property type="entry name" value="ANTI-SIGMA FACTOR ANTAGONIST TM_1081-RELATED-RELATED"/>
    <property type="match status" value="1"/>
</dbReference>
<dbReference type="SUPFAM" id="SSF52091">
    <property type="entry name" value="SpoIIaa-like"/>
    <property type="match status" value="1"/>
</dbReference>
<dbReference type="InterPro" id="IPR003658">
    <property type="entry name" value="Anti-sigma_ant"/>
</dbReference>
<dbReference type="GO" id="GO:0043856">
    <property type="term" value="F:anti-sigma factor antagonist activity"/>
    <property type="evidence" value="ECO:0007669"/>
    <property type="project" value="InterPro"/>
</dbReference>
<dbReference type="PANTHER" id="PTHR33495:SF2">
    <property type="entry name" value="ANTI-SIGMA FACTOR ANTAGONIST TM_1081-RELATED"/>
    <property type="match status" value="1"/>
</dbReference>
<dbReference type="InterPro" id="IPR002645">
    <property type="entry name" value="STAS_dom"/>
</dbReference>
<evidence type="ECO:0000256" key="1">
    <source>
        <dbReference type="ARBA" id="ARBA00009013"/>
    </source>
</evidence>
<evidence type="ECO:0000259" key="3">
    <source>
        <dbReference type="PROSITE" id="PS50801"/>
    </source>
</evidence>
<dbReference type="CDD" id="cd07043">
    <property type="entry name" value="STAS_anti-anti-sigma_factors"/>
    <property type="match status" value="1"/>
</dbReference>
<accession>A0A3N5C0E9</accession>
<organism evidence="4 5">
    <name type="scientific">Thermodesulfitimonas autotrophica</name>
    <dbReference type="NCBI Taxonomy" id="1894989"/>
    <lineage>
        <taxon>Bacteria</taxon>
        <taxon>Bacillati</taxon>
        <taxon>Bacillota</taxon>
        <taxon>Clostridia</taxon>
        <taxon>Thermoanaerobacterales</taxon>
        <taxon>Thermoanaerobacteraceae</taxon>
        <taxon>Thermodesulfitimonas</taxon>
    </lineage>
</organism>
<keyword evidence="5" id="KW-1185">Reference proteome</keyword>
<comment type="caution">
    <text evidence="4">The sequence shown here is derived from an EMBL/GenBank/DDBJ whole genome shotgun (WGS) entry which is preliminary data.</text>
</comment>
<dbReference type="InterPro" id="IPR036513">
    <property type="entry name" value="STAS_dom_sf"/>
</dbReference>
<name>A0A3N5C0E9_9THEO</name>
<protein>
    <recommendedName>
        <fullName evidence="2">Anti-sigma factor antagonist</fullName>
    </recommendedName>
</protein>
<evidence type="ECO:0000313" key="4">
    <source>
        <dbReference type="EMBL" id="RPF49631.1"/>
    </source>
</evidence>
<evidence type="ECO:0000256" key="2">
    <source>
        <dbReference type="RuleBase" id="RU003749"/>
    </source>
</evidence>
<feature type="domain" description="STAS" evidence="3">
    <location>
        <begin position="1"/>
        <end position="110"/>
    </location>
</feature>
<evidence type="ECO:0000313" key="5">
    <source>
        <dbReference type="Proteomes" id="UP000282654"/>
    </source>
</evidence>